<reference evidence="3 4" key="1">
    <citation type="submission" date="2020-05" db="EMBL/GenBank/DDBJ databases">
        <authorList>
            <person name="Whitworth D."/>
        </authorList>
    </citation>
    <scope>NUCLEOTIDE SEQUENCE [LARGE SCALE GENOMIC DNA]</scope>
    <source>
        <strain evidence="3 4">AB043B</strain>
    </source>
</reference>
<dbReference type="Gene3D" id="3.30.10.20">
    <property type="match status" value="1"/>
</dbReference>
<proteinExistence type="predicted"/>
<dbReference type="CDD" id="cd06577">
    <property type="entry name" value="PASTA_pknB"/>
    <property type="match status" value="1"/>
</dbReference>
<dbReference type="Pfam" id="PF03793">
    <property type="entry name" value="PASTA"/>
    <property type="match status" value="1"/>
</dbReference>
<accession>A0A3A8HKJ9</accession>
<dbReference type="Proteomes" id="UP000563426">
    <property type="component" value="Unassembled WGS sequence"/>
</dbReference>
<dbReference type="SMART" id="SM00740">
    <property type="entry name" value="PASTA"/>
    <property type="match status" value="1"/>
</dbReference>
<dbReference type="EMBL" id="JABFJV010000319">
    <property type="protein sequence ID" value="NOK38427.1"/>
    <property type="molecule type" value="Genomic_DNA"/>
</dbReference>
<dbReference type="PROSITE" id="PS51178">
    <property type="entry name" value="PASTA"/>
    <property type="match status" value="1"/>
</dbReference>
<comment type="caution">
    <text evidence="3">The sequence shown here is derived from an EMBL/GenBank/DDBJ whole genome shotgun (WGS) entry which is preliminary data.</text>
</comment>
<name>A0A3A8HKJ9_9BACT</name>
<gene>
    <name evidence="3" type="ORF">HMI49_35040</name>
</gene>
<keyword evidence="4" id="KW-1185">Reference proteome</keyword>
<feature type="domain" description="PASTA" evidence="2">
    <location>
        <begin position="132"/>
        <end position="195"/>
    </location>
</feature>
<dbReference type="RefSeq" id="WP_120529014.1">
    <property type="nucleotide sequence ID" value="NZ_JABFJV010000319.1"/>
</dbReference>
<sequence length="222" mass="23432">MADSNDVPQLEALSAPLGALISAVGRGVAEAQRELDAETIERIRELYASDEDLAVELQRIGYRPTWYHIPEAEAEIAVALSITSEERSEGRTRLKMYGAPLDASYTNRFAYSLTAQSRLKFRVVPVPPSPQAEALVVVPAVVGKTVADARALLSAIGVPHRFPDGAADASRVISASVAPGALLPRGTELVLTVQATGGGKLPPTSTPIRSPVLEPSTAGTLK</sequence>
<dbReference type="InterPro" id="IPR005543">
    <property type="entry name" value="PASTA_dom"/>
</dbReference>
<protein>
    <submittedName>
        <fullName evidence="3">PASTA domain-containing protein</fullName>
    </submittedName>
</protein>
<evidence type="ECO:0000313" key="3">
    <source>
        <dbReference type="EMBL" id="NOK38427.1"/>
    </source>
</evidence>
<evidence type="ECO:0000256" key="1">
    <source>
        <dbReference type="SAM" id="MobiDB-lite"/>
    </source>
</evidence>
<feature type="region of interest" description="Disordered" evidence="1">
    <location>
        <begin position="198"/>
        <end position="222"/>
    </location>
</feature>
<organism evidence="3 4">
    <name type="scientific">Corallococcus exercitus</name>
    <dbReference type="NCBI Taxonomy" id="2316736"/>
    <lineage>
        <taxon>Bacteria</taxon>
        <taxon>Pseudomonadati</taxon>
        <taxon>Myxococcota</taxon>
        <taxon>Myxococcia</taxon>
        <taxon>Myxococcales</taxon>
        <taxon>Cystobacterineae</taxon>
        <taxon>Myxococcaceae</taxon>
        <taxon>Corallococcus</taxon>
    </lineage>
</organism>
<evidence type="ECO:0000259" key="2">
    <source>
        <dbReference type="PROSITE" id="PS51178"/>
    </source>
</evidence>
<dbReference type="OrthoDB" id="6882896at2"/>
<evidence type="ECO:0000313" key="4">
    <source>
        <dbReference type="Proteomes" id="UP000563426"/>
    </source>
</evidence>
<dbReference type="AlphaFoldDB" id="A0A3A8HKJ9"/>